<dbReference type="OMA" id="AAPSFKM"/>
<keyword evidence="7" id="KW-1185">Reference proteome</keyword>
<reference evidence="7" key="1">
    <citation type="submission" date="2011-05" db="EMBL/GenBank/DDBJ databases">
        <authorList>
            <person name="Richards S.R."/>
            <person name="Qu J."/>
            <person name="Jiang H."/>
            <person name="Jhangiani S.N."/>
            <person name="Agravi P."/>
            <person name="Goodspeed R."/>
            <person name="Gross S."/>
            <person name="Mandapat C."/>
            <person name="Jackson L."/>
            <person name="Mathew T."/>
            <person name="Pu L."/>
            <person name="Thornton R."/>
            <person name="Saada N."/>
            <person name="Wilczek-Boney K.B."/>
            <person name="Lee S."/>
            <person name="Kovar C."/>
            <person name="Wu Y."/>
            <person name="Scherer S.E."/>
            <person name="Worley K.C."/>
            <person name="Muzny D.M."/>
            <person name="Gibbs R."/>
        </authorList>
    </citation>
    <scope>NUCLEOTIDE SEQUENCE</scope>
    <source>
        <strain evidence="7">Brora</strain>
    </source>
</reference>
<comment type="subcellular location">
    <subcellularLocation>
        <location evidence="1">Mitochondrion outer membrane</location>
        <topology evidence="1">Multi-pass membrane protein</topology>
    </subcellularLocation>
</comment>
<evidence type="ECO:0000313" key="6">
    <source>
        <dbReference type="EnsemblMetazoa" id="SMAR009434-PA"/>
    </source>
</evidence>
<keyword evidence="5" id="KW-0472">Membrane</keyword>
<name>T1J703_STRMM</name>
<accession>T1J703</accession>
<evidence type="ECO:0000313" key="7">
    <source>
        <dbReference type="Proteomes" id="UP000014500"/>
    </source>
</evidence>
<dbReference type="GO" id="GO:0005741">
    <property type="term" value="C:mitochondrial outer membrane"/>
    <property type="evidence" value="ECO:0007669"/>
    <property type="project" value="UniProtKB-SubCell"/>
</dbReference>
<dbReference type="InterPro" id="IPR007014">
    <property type="entry name" value="FUN14"/>
</dbReference>
<dbReference type="AlphaFoldDB" id="T1J703"/>
<organism evidence="6 7">
    <name type="scientific">Strigamia maritima</name>
    <name type="common">European centipede</name>
    <name type="synonym">Geophilus maritimus</name>
    <dbReference type="NCBI Taxonomy" id="126957"/>
    <lineage>
        <taxon>Eukaryota</taxon>
        <taxon>Metazoa</taxon>
        <taxon>Ecdysozoa</taxon>
        <taxon>Arthropoda</taxon>
        <taxon>Myriapoda</taxon>
        <taxon>Chilopoda</taxon>
        <taxon>Pleurostigmophora</taxon>
        <taxon>Geophilomorpha</taxon>
        <taxon>Linotaeniidae</taxon>
        <taxon>Strigamia</taxon>
    </lineage>
</organism>
<dbReference type="EMBL" id="JH431901">
    <property type="status" value="NOT_ANNOTATED_CDS"/>
    <property type="molecule type" value="Genomic_DNA"/>
</dbReference>
<evidence type="ECO:0000256" key="4">
    <source>
        <dbReference type="ARBA" id="ARBA00022989"/>
    </source>
</evidence>
<dbReference type="PANTHER" id="PTHR21346">
    <property type="entry name" value="FUN14 DOMAIN CONTAINING"/>
    <property type="match status" value="1"/>
</dbReference>
<dbReference type="GO" id="GO:0000422">
    <property type="term" value="P:autophagy of mitochondrion"/>
    <property type="evidence" value="ECO:0007669"/>
    <property type="project" value="TreeGrafter"/>
</dbReference>
<dbReference type="EnsemblMetazoa" id="SMAR009434-RA">
    <property type="protein sequence ID" value="SMAR009434-PA"/>
    <property type="gene ID" value="SMAR009434"/>
</dbReference>
<dbReference type="Proteomes" id="UP000014500">
    <property type="component" value="Unassembled WGS sequence"/>
</dbReference>
<evidence type="ECO:0000256" key="1">
    <source>
        <dbReference type="ARBA" id="ARBA00004374"/>
    </source>
</evidence>
<evidence type="ECO:0000256" key="5">
    <source>
        <dbReference type="ARBA" id="ARBA00023136"/>
    </source>
</evidence>
<evidence type="ECO:0000256" key="3">
    <source>
        <dbReference type="ARBA" id="ARBA00022692"/>
    </source>
</evidence>
<protein>
    <recommendedName>
        <fullName evidence="8">FUN14 domain-containing protein 1</fullName>
    </recommendedName>
</protein>
<dbReference type="PhylomeDB" id="T1J703"/>
<dbReference type="PANTHER" id="PTHR21346:SF0">
    <property type="entry name" value="RE45833P"/>
    <property type="match status" value="1"/>
</dbReference>
<comment type="similarity">
    <text evidence="2">Belongs to the FUN14 family.</text>
</comment>
<keyword evidence="3" id="KW-0812">Transmembrane</keyword>
<dbReference type="eggNOG" id="KOG4099">
    <property type="taxonomic scope" value="Eukaryota"/>
</dbReference>
<dbReference type="STRING" id="126957.T1J703"/>
<dbReference type="Pfam" id="PF04930">
    <property type="entry name" value="FUN14"/>
    <property type="match status" value="1"/>
</dbReference>
<keyword evidence="4" id="KW-1133">Transmembrane helix</keyword>
<evidence type="ECO:0008006" key="8">
    <source>
        <dbReference type="Google" id="ProtNLM"/>
    </source>
</evidence>
<sequence length="151" mass="16568">YFIWATGRGKDDFQIEKNEIIDYLDVRGRGGVDNSFKEYLRGLSKASAAKQAAVGGITGWLSGFVFTKVGKFAAVSIGGGLLLLQIANHQGYIRINWNKVNDHVQQARKEIEKEAKHSGPRIAKQVQRFIHENAIISTSFAGGFLLGIACS</sequence>
<proteinExistence type="inferred from homology"/>
<evidence type="ECO:0000256" key="2">
    <source>
        <dbReference type="ARBA" id="ARBA00009160"/>
    </source>
</evidence>
<dbReference type="HOGENOM" id="CLU_095425_2_1_1"/>
<reference evidence="6" key="2">
    <citation type="submission" date="2015-02" db="UniProtKB">
        <authorList>
            <consortium name="EnsemblMetazoa"/>
        </authorList>
    </citation>
    <scope>IDENTIFICATION</scope>
</reference>